<feature type="compositionally biased region" description="Basic residues" evidence="1">
    <location>
        <begin position="75"/>
        <end position="87"/>
    </location>
</feature>
<evidence type="ECO:0000313" key="2">
    <source>
        <dbReference type="EMBL" id="KAJ5124801.1"/>
    </source>
</evidence>
<sequence length="419" mass="46408">MECVNARIPYTKWRLHAFRQLLATSRPLTAQAASRGISTARQNESNESSSETEEDNSGPKPIPPSQRLPQSPLFRHPRHREKTRKRRATTEEEANLRKNPWAVMLASPPRMCTITAARLPSDLLGTWGLVRQPDEEKLYMMPVGLLRDSSHGKKTQIPDSSPEATIADPLGSANTQVASPEEDSPLQPVVPDSQVNSAGRELLLRITELLPLLRCITPPLVRNRGTGRSKRNAMSRLIPFRWKQPTGPITAHVEKQISWSEDMPDVVLYGMRSRVIEKLGAVLEKYKRVGTPNGVWRALDLPVYSDVALEEVLGSLDSFERMEGGAVLLLGSELSVAAGDVSNSKVALESVALTQTGSKVPVFDLSVLFSESDLEKLRESHGQLQHKALFFRPEDQIGIEAMVALWKLKRLLAAGDIST</sequence>
<feature type="region of interest" description="Disordered" evidence="1">
    <location>
        <begin position="32"/>
        <end position="95"/>
    </location>
</feature>
<dbReference type="Proteomes" id="UP001149079">
    <property type="component" value="Unassembled WGS sequence"/>
</dbReference>
<protein>
    <submittedName>
        <fullName evidence="2">Uncharacterized protein</fullName>
    </submittedName>
</protein>
<dbReference type="EMBL" id="JAPQKL010000006">
    <property type="protein sequence ID" value="KAJ5124801.1"/>
    <property type="molecule type" value="Genomic_DNA"/>
</dbReference>
<organism evidence="2 3">
    <name type="scientific">Penicillium bovifimosum</name>
    <dbReference type="NCBI Taxonomy" id="126998"/>
    <lineage>
        <taxon>Eukaryota</taxon>
        <taxon>Fungi</taxon>
        <taxon>Dikarya</taxon>
        <taxon>Ascomycota</taxon>
        <taxon>Pezizomycotina</taxon>
        <taxon>Eurotiomycetes</taxon>
        <taxon>Eurotiomycetidae</taxon>
        <taxon>Eurotiales</taxon>
        <taxon>Aspergillaceae</taxon>
        <taxon>Penicillium</taxon>
    </lineage>
</organism>
<feature type="region of interest" description="Disordered" evidence="1">
    <location>
        <begin position="150"/>
        <end position="192"/>
    </location>
</feature>
<reference evidence="2" key="1">
    <citation type="submission" date="2022-11" db="EMBL/GenBank/DDBJ databases">
        <authorList>
            <person name="Petersen C."/>
        </authorList>
    </citation>
    <scope>NUCLEOTIDE SEQUENCE</scope>
    <source>
        <strain evidence="2">IBT 22155</strain>
    </source>
</reference>
<gene>
    <name evidence="2" type="ORF">N7515_008626</name>
</gene>
<accession>A0A9W9GND4</accession>
<comment type="caution">
    <text evidence="2">The sequence shown here is derived from an EMBL/GenBank/DDBJ whole genome shotgun (WGS) entry which is preliminary data.</text>
</comment>
<name>A0A9W9GND4_9EURO</name>
<keyword evidence="3" id="KW-1185">Reference proteome</keyword>
<evidence type="ECO:0000313" key="3">
    <source>
        <dbReference type="Proteomes" id="UP001149079"/>
    </source>
</evidence>
<dbReference type="OrthoDB" id="3363286at2759"/>
<feature type="compositionally biased region" description="Polar residues" evidence="1">
    <location>
        <begin position="32"/>
        <end position="42"/>
    </location>
</feature>
<dbReference type="GeneID" id="81408540"/>
<reference evidence="2" key="2">
    <citation type="journal article" date="2023" name="IMA Fungus">
        <title>Comparative genomic study of the Penicillium genus elucidates a diverse pangenome and 15 lateral gene transfer events.</title>
        <authorList>
            <person name="Petersen C."/>
            <person name="Sorensen T."/>
            <person name="Nielsen M.R."/>
            <person name="Sondergaard T.E."/>
            <person name="Sorensen J.L."/>
            <person name="Fitzpatrick D.A."/>
            <person name="Frisvad J.C."/>
            <person name="Nielsen K.L."/>
        </authorList>
    </citation>
    <scope>NUCLEOTIDE SEQUENCE</scope>
    <source>
        <strain evidence="2">IBT 22155</strain>
    </source>
</reference>
<dbReference type="RefSeq" id="XP_056519200.1">
    <property type="nucleotide sequence ID" value="XM_056669370.1"/>
</dbReference>
<evidence type="ECO:0000256" key="1">
    <source>
        <dbReference type="SAM" id="MobiDB-lite"/>
    </source>
</evidence>
<proteinExistence type="predicted"/>
<dbReference type="AlphaFoldDB" id="A0A9W9GND4"/>